<dbReference type="PROSITE" id="PS50102">
    <property type="entry name" value="RRM"/>
    <property type="match status" value="1"/>
</dbReference>
<comment type="subcellular location">
    <subcellularLocation>
        <location evidence="1">Nucleus</location>
        <location evidence="1">Nucleolus</location>
    </subcellularLocation>
</comment>
<evidence type="ECO:0000313" key="9">
    <source>
        <dbReference type="Proteomes" id="UP000030653"/>
    </source>
</evidence>
<dbReference type="InterPro" id="IPR035979">
    <property type="entry name" value="RBD_domain_sf"/>
</dbReference>
<evidence type="ECO:0000256" key="3">
    <source>
        <dbReference type="ARBA" id="ARBA00023242"/>
    </source>
</evidence>
<gene>
    <name evidence="8" type="ORF">DACRYDRAFT_114249</name>
</gene>
<dbReference type="CDD" id="cd12307">
    <property type="entry name" value="RRM_NIFK_like"/>
    <property type="match status" value="1"/>
</dbReference>
<evidence type="ECO:0000256" key="5">
    <source>
        <dbReference type="SAM" id="Coils"/>
    </source>
</evidence>
<evidence type="ECO:0000256" key="2">
    <source>
        <dbReference type="ARBA" id="ARBA00022884"/>
    </source>
</evidence>
<accession>M5G9J9</accession>
<evidence type="ECO:0000256" key="4">
    <source>
        <dbReference type="PROSITE-ProRule" id="PRU00176"/>
    </source>
</evidence>
<keyword evidence="3" id="KW-0539">Nucleus</keyword>
<dbReference type="OrthoDB" id="21467at2759"/>
<feature type="coiled-coil region" evidence="5">
    <location>
        <begin position="309"/>
        <end position="347"/>
    </location>
</feature>
<name>M5G9J9_DACPD</name>
<feature type="compositionally biased region" description="Basic and acidic residues" evidence="6">
    <location>
        <begin position="9"/>
        <end position="21"/>
    </location>
</feature>
<dbReference type="AlphaFoldDB" id="M5G9J9"/>
<evidence type="ECO:0000256" key="1">
    <source>
        <dbReference type="ARBA" id="ARBA00004604"/>
    </source>
</evidence>
<feature type="domain" description="RRM" evidence="7">
    <location>
        <begin position="208"/>
        <end position="286"/>
    </location>
</feature>
<dbReference type="HOGENOM" id="CLU_025741_0_0_1"/>
<dbReference type="Gene3D" id="3.30.70.330">
    <property type="match status" value="1"/>
</dbReference>
<dbReference type="Pfam" id="PF00076">
    <property type="entry name" value="RRM_1"/>
    <property type="match status" value="1"/>
</dbReference>
<keyword evidence="5" id="KW-0175">Coiled coil</keyword>
<dbReference type="GO" id="GO:0005730">
    <property type="term" value="C:nucleolus"/>
    <property type="evidence" value="ECO:0007669"/>
    <property type="project" value="UniProtKB-SubCell"/>
</dbReference>
<dbReference type="EMBL" id="JH795857">
    <property type="protein sequence ID" value="EJU04940.1"/>
    <property type="molecule type" value="Genomic_DNA"/>
</dbReference>
<dbReference type="GO" id="GO:0003723">
    <property type="term" value="F:RNA binding"/>
    <property type="evidence" value="ECO:0007669"/>
    <property type="project" value="UniProtKB-UniRule"/>
</dbReference>
<dbReference type="InterPro" id="IPR012677">
    <property type="entry name" value="Nucleotide-bd_a/b_plait_sf"/>
</dbReference>
<proteinExistence type="predicted"/>
<dbReference type="SMART" id="SM00360">
    <property type="entry name" value="RRM"/>
    <property type="match status" value="1"/>
</dbReference>
<dbReference type="PANTHER" id="PTHR46754">
    <property type="entry name" value="MKI67 FHA DOMAIN-INTERACTING NUCLEOLAR PHOSPHOPROTEIN"/>
    <property type="match status" value="1"/>
</dbReference>
<feature type="compositionally biased region" description="Acidic residues" evidence="6">
    <location>
        <begin position="164"/>
        <end position="176"/>
    </location>
</feature>
<dbReference type="STRING" id="1858805.M5G9J9"/>
<dbReference type="OMA" id="WKGANKR"/>
<evidence type="ECO:0000256" key="6">
    <source>
        <dbReference type="SAM" id="MobiDB-lite"/>
    </source>
</evidence>
<protein>
    <submittedName>
        <fullName evidence="8">RNA-binding domain-containing protein</fullName>
    </submittedName>
</protein>
<dbReference type="Proteomes" id="UP000030653">
    <property type="component" value="Unassembled WGS sequence"/>
</dbReference>
<keyword evidence="9" id="KW-1185">Reference proteome</keyword>
<keyword evidence="2 4" id="KW-0694">RNA-binding</keyword>
<dbReference type="SUPFAM" id="SSF54928">
    <property type="entry name" value="RNA-binding domain, RBD"/>
    <property type="match status" value="1"/>
</dbReference>
<feature type="compositionally biased region" description="Acidic residues" evidence="6">
    <location>
        <begin position="133"/>
        <end position="154"/>
    </location>
</feature>
<evidence type="ECO:0000259" key="7">
    <source>
        <dbReference type="PROSITE" id="PS50102"/>
    </source>
</evidence>
<dbReference type="InterPro" id="IPR000504">
    <property type="entry name" value="RRM_dom"/>
</dbReference>
<sequence length="358" mass="40153">MPTKTKTTKPLEKSRKSELKPRKAPKSSVPAPAEKAPTADKAKKRKLDIEQEDAVVEKKRRKSAVADGSNEVKVKKAEAAKKSKEVAKVVEALPPPAKSTKVAKKVMISEGATKGKRSKNVPEPEPEKKDDEAGNDDVEDNAEQPEEENEEDGEELHGFTSGEDSSDDDDDVDAEPIDLGKLPTIAKDDATIKRRLDKAKKQKTEERGVLYLGRIPHGFYEDQMRGYFSQFGTVTRLRLSRNKKTGKSKHYAFIEFDSLPVAEIVADATNNYLMFGRLLQCKVIPNEKVHPGLWVGANRKFRPVPRARVARLKHNKERTEEDQKKSAERLLKRQEEKKRKLAELGIDYDIDAAGFKAS</sequence>
<evidence type="ECO:0000313" key="8">
    <source>
        <dbReference type="EMBL" id="EJU04940.1"/>
    </source>
</evidence>
<feature type="compositionally biased region" description="Basic and acidic residues" evidence="6">
    <location>
        <begin position="70"/>
        <end position="88"/>
    </location>
</feature>
<feature type="region of interest" description="Disordered" evidence="6">
    <location>
        <begin position="1"/>
        <end position="182"/>
    </location>
</feature>
<dbReference type="GeneID" id="63684845"/>
<organism evidence="8 9">
    <name type="scientific">Dacryopinax primogenitus (strain DJM 731)</name>
    <name type="common">Brown rot fungus</name>
    <dbReference type="NCBI Taxonomy" id="1858805"/>
    <lineage>
        <taxon>Eukaryota</taxon>
        <taxon>Fungi</taxon>
        <taxon>Dikarya</taxon>
        <taxon>Basidiomycota</taxon>
        <taxon>Agaricomycotina</taxon>
        <taxon>Dacrymycetes</taxon>
        <taxon>Dacrymycetales</taxon>
        <taxon>Dacrymycetaceae</taxon>
        <taxon>Dacryopinax</taxon>
    </lineage>
</organism>
<reference evidence="8 9" key="1">
    <citation type="journal article" date="2012" name="Science">
        <title>The Paleozoic origin of enzymatic lignin decomposition reconstructed from 31 fungal genomes.</title>
        <authorList>
            <person name="Floudas D."/>
            <person name="Binder M."/>
            <person name="Riley R."/>
            <person name="Barry K."/>
            <person name="Blanchette R.A."/>
            <person name="Henrissat B."/>
            <person name="Martinez A.T."/>
            <person name="Otillar R."/>
            <person name="Spatafora J.W."/>
            <person name="Yadav J.S."/>
            <person name="Aerts A."/>
            <person name="Benoit I."/>
            <person name="Boyd A."/>
            <person name="Carlson A."/>
            <person name="Copeland A."/>
            <person name="Coutinho P.M."/>
            <person name="de Vries R.P."/>
            <person name="Ferreira P."/>
            <person name="Findley K."/>
            <person name="Foster B."/>
            <person name="Gaskell J."/>
            <person name="Glotzer D."/>
            <person name="Gorecki P."/>
            <person name="Heitman J."/>
            <person name="Hesse C."/>
            <person name="Hori C."/>
            <person name="Igarashi K."/>
            <person name="Jurgens J.A."/>
            <person name="Kallen N."/>
            <person name="Kersten P."/>
            <person name="Kohler A."/>
            <person name="Kuees U."/>
            <person name="Kumar T.K.A."/>
            <person name="Kuo A."/>
            <person name="LaButti K."/>
            <person name="Larrondo L.F."/>
            <person name="Lindquist E."/>
            <person name="Ling A."/>
            <person name="Lombard V."/>
            <person name="Lucas S."/>
            <person name="Lundell T."/>
            <person name="Martin R."/>
            <person name="McLaughlin D.J."/>
            <person name="Morgenstern I."/>
            <person name="Morin E."/>
            <person name="Murat C."/>
            <person name="Nagy L.G."/>
            <person name="Nolan M."/>
            <person name="Ohm R.A."/>
            <person name="Patyshakuliyeva A."/>
            <person name="Rokas A."/>
            <person name="Ruiz-Duenas F.J."/>
            <person name="Sabat G."/>
            <person name="Salamov A."/>
            <person name="Samejima M."/>
            <person name="Schmutz J."/>
            <person name="Slot J.C."/>
            <person name="St John F."/>
            <person name="Stenlid J."/>
            <person name="Sun H."/>
            <person name="Sun S."/>
            <person name="Syed K."/>
            <person name="Tsang A."/>
            <person name="Wiebenga A."/>
            <person name="Young D."/>
            <person name="Pisabarro A."/>
            <person name="Eastwood D.C."/>
            <person name="Martin F."/>
            <person name="Cullen D."/>
            <person name="Grigoriev I.V."/>
            <person name="Hibbett D.S."/>
        </authorList>
    </citation>
    <scope>NUCLEOTIDE SEQUENCE [LARGE SCALE GENOMIC DNA]</scope>
    <source>
        <strain evidence="8 9">DJM-731 SS1</strain>
    </source>
</reference>
<dbReference type="RefSeq" id="XP_040631834.1">
    <property type="nucleotide sequence ID" value="XM_040769783.1"/>
</dbReference>
<feature type="compositionally biased region" description="Basic and acidic residues" evidence="6">
    <location>
        <begin position="120"/>
        <end position="132"/>
    </location>
</feature>